<name>A0A9Q0M1P6_BLOTA</name>
<evidence type="ECO:0000313" key="5">
    <source>
        <dbReference type="Proteomes" id="UP001142055"/>
    </source>
</evidence>
<gene>
    <name evidence="4" type="ORF">RDWZM_008220</name>
</gene>
<dbReference type="SUPFAM" id="SSF53756">
    <property type="entry name" value="UDP-Glycosyltransferase/glycogen phosphorylase"/>
    <property type="match status" value="1"/>
</dbReference>
<reference evidence="4" key="1">
    <citation type="submission" date="2022-12" db="EMBL/GenBank/DDBJ databases">
        <title>Genome assemblies of Blomia tropicalis.</title>
        <authorList>
            <person name="Cui Y."/>
        </authorList>
    </citation>
    <scope>NUCLEOTIDE SEQUENCE</scope>
    <source>
        <tissue evidence="4">Adult mites</tissue>
    </source>
</reference>
<dbReference type="PANTHER" id="PTHR48043">
    <property type="entry name" value="EG:EG0003.4 PROTEIN-RELATED"/>
    <property type="match status" value="1"/>
</dbReference>
<evidence type="ECO:0000256" key="2">
    <source>
        <dbReference type="ARBA" id="ARBA00022676"/>
    </source>
</evidence>
<keyword evidence="3" id="KW-0808">Transferase</keyword>
<dbReference type="AlphaFoldDB" id="A0A9Q0M1P6"/>
<evidence type="ECO:0000313" key="4">
    <source>
        <dbReference type="EMBL" id="KAJ6217063.1"/>
    </source>
</evidence>
<dbReference type="Gene3D" id="3.40.50.2000">
    <property type="entry name" value="Glycogen Phosphorylase B"/>
    <property type="match status" value="2"/>
</dbReference>
<dbReference type="InterPro" id="IPR050271">
    <property type="entry name" value="UDP-glycosyltransferase"/>
</dbReference>
<proteinExistence type="inferred from homology"/>
<sequence>MKSFTIVVTATAGWGHINAVAGSMRQLLQRGHRIIFMIEEGFRGKLSPLGFEEFIYKTAKASESKGNAGDTFAADLMQSKVFGPETPWEKLVNVVNYIDGPGRIRDIREMDIGMKEAIETFKPDLICNDGNACLPSIHYSGIPWVRIISSAPLFYMMDDSIPPGASGLPSDSDQNEWKVWNNIRHKLIYGKTLNDFIESWGYERFPNDLRSPNSEQITIYAYPELINYEPIRKLGWFNLEVFNKNVEKVPELNSLVPDEFLNSNLNGKFSGKLIYVSMGSLSSIDLSLMKRLVDALSKTKHKYIFSKGPRFAEYELAENMYGKRFLPQTSIVPHVDLVITHGGNNTVTEVFAEGKPMIVLPNFVDQFDNAQRLHETGFGIRLNPYEFSHKELSDAIDKLLYNEMLHRQLQEASNEIRANDRHLQLAKLIEQKIMSHNNIC</sequence>
<organism evidence="4 5">
    <name type="scientific">Blomia tropicalis</name>
    <name type="common">Mite</name>
    <dbReference type="NCBI Taxonomy" id="40697"/>
    <lineage>
        <taxon>Eukaryota</taxon>
        <taxon>Metazoa</taxon>
        <taxon>Ecdysozoa</taxon>
        <taxon>Arthropoda</taxon>
        <taxon>Chelicerata</taxon>
        <taxon>Arachnida</taxon>
        <taxon>Acari</taxon>
        <taxon>Acariformes</taxon>
        <taxon>Sarcoptiformes</taxon>
        <taxon>Astigmata</taxon>
        <taxon>Glycyphagoidea</taxon>
        <taxon>Echimyopodidae</taxon>
        <taxon>Blomia</taxon>
    </lineage>
</organism>
<dbReference type="PANTHER" id="PTHR48043:SF145">
    <property type="entry name" value="FI06409P-RELATED"/>
    <property type="match status" value="1"/>
</dbReference>
<dbReference type="OMA" id="QITIYAY"/>
<evidence type="ECO:0000256" key="1">
    <source>
        <dbReference type="ARBA" id="ARBA00009995"/>
    </source>
</evidence>
<keyword evidence="5" id="KW-1185">Reference proteome</keyword>
<dbReference type="EMBL" id="JAPWDV010000003">
    <property type="protein sequence ID" value="KAJ6217063.1"/>
    <property type="molecule type" value="Genomic_DNA"/>
</dbReference>
<dbReference type="InterPro" id="IPR002213">
    <property type="entry name" value="UDP_glucos_trans"/>
</dbReference>
<accession>A0A9Q0M1P6</accession>
<dbReference type="GO" id="GO:0008194">
    <property type="term" value="F:UDP-glycosyltransferase activity"/>
    <property type="evidence" value="ECO:0007669"/>
    <property type="project" value="InterPro"/>
</dbReference>
<dbReference type="CDD" id="cd03784">
    <property type="entry name" value="GT1_Gtf-like"/>
    <property type="match status" value="1"/>
</dbReference>
<comment type="similarity">
    <text evidence="1">Belongs to the UDP-glycosyltransferase family.</text>
</comment>
<dbReference type="Pfam" id="PF00201">
    <property type="entry name" value="UDPGT"/>
    <property type="match status" value="1"/>
</dbReference>
<evidence type="ECO:0000256" key="3">
    <source>
        <dbReference type="ARBA" id="ARBA00022679"/>
    </source>
</evidence>
<comment type="caution">
    <text evidence="4">The sequence shown here is derived from an EMBL/GenBank/DDBJ whole genome shotgun (WGS) entry which is preliminary data.</text>
</comment>
<dbReference type="Proteomes" id="UP001142055">
    <property type="component" value="Chromosome 3"/>
</dbReference>
<protein>
    <submittedName>
        <fullName evidence="4">Uncharacterized protein</fullName>
    </submittedName>
</protein>
<keyword evidence="2" id="KW-0328">Glycosyltransferase</keyword>